<dbReference type="Proteomes" id="UP000027222">
    <property type="component" value="Unassembled WGS sequence"/>
</dbReference>
<evidence type="ECO:0000313" key="1">
    <source>
        <dbReference type="EMBL" id="KDR67425.1"/>
    </source>
</evidence>
<dbReference type="EMBL" id="KL142415">
    <property type="protein sequence ID" value="KDR67425.1"/>
    <property type="molecule type" value="Genomic_DNA"/>
</dbReference>
<dbReference type="HOGENOM" id="CLU_1240218_0_0_1"/>
<evidence type="ECO:0000313" key="2">
    <source>
        <dbReference type="Proteomes" id="UP000027222"/>
    </source>
</evidence>
<proteinExistence type="predicted"/>
<reference evidence="2" key="1">
    <citation type="journal article" date="2014" name="Proc. Natl. Acad. Sci. U.S.A.">
        <title>Extensive sampling of basidiomycete genomes demonstrates inadequacy of the white-rot/brown-rot paradigm for wood decay fungi.</title>
        <authorList>
            <person name="Riley R."/>
            <person name="Salamov A.A."/>
            <person name="Brown D.W."/>
            <person name="Nagy L.G."/>
            <person name="Floudas D."/>
            <person name="Held B.W."/>
            <person name="Levasseur A."/>
            <person name="Lombard V."/>
            <person name="Morin E."/>
            <person name="Otillar R."/>
            <person name="Lindquist E.A."/>
            <person name="Sun H."/>
            <person name="LaButti K.M."/>
            <person name="Schmutz J."/>
            <person name="Jabbour D."/>
            <person name="Luo H."/>
            <person name="Baker S.E."/>
            <person name="Pisabarro A.G."/>
            <person name="Walton J.D."/>
            <person name="Blanchette R.A."/>
            <person name="Henrissat B."/>
            <person name="Martin F."/>
            <person name="Cullen D."/>
            <person name="Hibbett D.S."/>
            <person name="Grigoriev I.V."/>
        </authorList>
    </citation>
    <scope>NUCLEOTIDE SEQUENCE [LARGE SCALE GENOMIC DNA]</scope>
    <source>
        <strain evidence="2">CBS 339.88</strain>
    </source>
</reference>
<sequence length="205" mass="22280">MTTFDASAYNDLPFIADANARFESQLASAGLTRTQFFSKLAPLFLEAPYAGHYAACLIHRHYALNAGERMVTTGPSAKPSSNTSPNVVGERWASNGEVIEHKLTDDPASNPPGPPPEFFSKFKSILDAHGINTLGVCHASGKLADGFLFLESPGPGDREQVTTLVRRSSPELKHSFEAAWSPKINPEDGFYTMGCCCNCTEDCYR</sequence>
<dbReference type="STRING" id="685588.A0A067S972"/>
<accession>A0A067S972</accession>
<protein>
    <submittedName>
        <fullName evidence="1">Uncharacterized protein</fullName>
    </submittedName>
</protein>
<name>A0A067S972_GALM3</name>
<gene>
    <name evidence="1" type="ORF">GALMADRAFT_147199</name>
</gene>
<organism evidence="1 2">
    <name type="scientific">Galerina marginata (strain CBS 339.88)</name>
    <dbReference type="NCBI Taxonomy" id="685588"/>
    <lineage>
        <taxon>Eukaryota</taxon>
        <taxon>Fungi</taxon>
        <taxon>Dikarya</taxon>
        <taxon>Basidiomycota</taxon>
        <taxon>Agaricomycotina</taxon>
        <taxon>Agaricomycetes</taxon>
        <taxon>Agaricomycetidae</taxon>
        <taxon>Agaricales</taxon>
        <taxon>Agaricineae</taxon>
        <taxon>Strophariaceae</taxon>
        <taxon>Galerina</taxon>
    </lineage>
</organism>
<keyword evidence="2" id="KW-1185">Reference proteome</keyword>
<dbReference type="AlphaFoldDB" id="A0A067S972"/>
<dbReference type="OrthoDB" id="3049674at2759"/>